<dbReference type="Proteomes" id="UP000248423">
    <property type="component" value="Unassembled WGS sequence"/>
</dbReference>
<dbReference type="VEuPathDB" id="FungiDB:BO78DRAFT_41275"/>
<keyword evidence="1" id="KW-0812">Transmembrane</keyword>
<dbReference type="EMBL" id="KZ826447">
    <property type="protein sequence ID" value="PYI00532.1"/>
    <property type="molecule type" value="Genomic_DNA"/>
</dbReference>
<reference evidence="2 3" key="1">
    <citation type="submission" date="2018-02" db="EMBL/GenBank/DDBJ databases">
        <title>The genomes of Aspergillus section Nigri reveals drivers in fungal speciation.</title>
        <authorList>
            <consortium name="DOE Joint Genome Institute"/>
            <person name="Vesth T.C."/>
            <person name="Nybo J."/>
            <person name="Theobald S."/>
            <person name="Brandl J."/>
            <person name="Frisvad J.C."/>
            <person name="Nielsen K.F."/>
            <person name="Lyhne E.K."/>
            <person name="Kogle M.E."/>
            <person name="Kuo A."/>
            <person name="Riley R."/>
            <person name="Clum A."/>
            <person name="Nolan M."/>
            <person name="Lipzen A."/>
            <person name="Salamov A."/>
            <person name="Henrissat B."/>
            <person name="Wiebenga A."/>
            <person name="De vries R.P."/>
            <person name="Grigoriev I.V."/>
            <person name="Mortensen U.H."/>
            <person name="Andersen M.R."/>
            <person name="Baker S.E."/>
        </authorList>
    </citation>
    <scope>NUCLEOTIDE SEQUENCE [LARGE SCALE GENOMIC DNA]</scope>
    <source>
        <strain evidence="2 3">CBS 121057</strain>
    </source>
</reference>
<organism evidence="2 3">
    <name type="scientific">Aspergillus sclerotiicarbonarius (strain CBS 121057 / IBT 28362)</name>
    <dbReference type="NCBI Taxonomy" id="1448318"/>
    <lineage>
        <taxon>Eukaryota</taxon>
        <taxon>Fungi</taxon>
        <taxon>Dikarya</taxon>
        <taxon>Ascomycota</taxon>
        <taxon>Pezizomycotina</taxon>
        <taxon>Eurotiomycetes</taxon>
        <taxon>Eurotiomycetidae</taxon>
        <taxon>Eurotiales</taxon>
        <taxon>Aspergillaceae</taxon>
        <taxon>Aspergillus</taxon>
        <taxon>Aspergillus subgen. Circumdati</taxon>
    </lineage>
</organism>
<protein>
    <recommendedName>
        <fullName evidence="4">Transmembrane protein</fullName>
    </recommendedName>
</protein>
<evidence type="ECO:0000256" key="1">
    <source>
        <dbReference type="SAM" id="Phobius"/>
    </source>
</evidence>
<gene>
    <name evidence="2" type="ORF">BO78DRAFT_41275</name>
</gene>
<keyword evidence="1" id="KW-0472">Membrane</keyword>
<keyword evidence="1" id="KW-1133">Transmembrane helix</keyword>
<evidence type="ECO:0000313" key="2">
    <source>
        <dbReference type="EMBL" id="PYI00532.1"/>
    </source>
</evidence>
<dbReference type="AlphaFoldDB" id="A0A319DSF8"/>
<evidence type="ECO:0000313" key="3">
    <source>
        <dbReference type="Proteomes" id="UP000248423"/>
    </source>
</evidence>
<feature type="transmembrane region" description="Helical" evidence="1">
    <location>
        <begin position="36"/>
        <end position="56"/>
    </location>
</feature>
<feature type="transmembrane region" description="Helical" evidence="1">
    <location>
        <begin position="7"/>
        <end position="30"/>
    </location>
</feature>
<name>A0A319DSF8_ASPSB</name>
<evidence type="ECO:0008006" key="4">
    <source>
        <dbReference type="Google" id="ProtNLM"/>
    </source>
</evidence>
<keyword evidence="3" id="KW-1185">Reference proteome</keyword>
<proteinExistence type="predicted"/>
<accession>A0A319DSF8</accession>
<sequence>MFGFDVISFHVLVGMGWMFMVELNVMVWWMDGWMDVWIDVMWDVIMAGLGVGVAVIL</sequence>